<proteinExistence type="predicted"/>
<organism evidence="1 2">
    <name type="scientific">Cinchona calisaya</name>
    <dbReference type="NCBI Taxonomy" id="153742"/>
    <lineage>
        <taxon>Eukaryota</taxon>
        <taxon>Viridiplantae</taxon>
        <taxon>Streptophyta</taxon>
        <taxon>Embryophyta</taxon>
        <taxon>Tracheophyta</taxon>
        <taxon>Spermatophyta</taxon>
        <taxon>Magnoliopsida</taxon>
        <taxon>eudicotyledons</taxon>
        <taxon>Gunneridae</taxon>
        <taxon>Pentapetalae</taxon>
        <taxon>asterids</taxon>
        <taxon>lamiids</taxon>
        <taxon>Gentianales</taxon>
        <taxon>Rubiaceae</taxon>
        <taxon>Cinchonoideae</taxon>
        <taxon>Cinchoneae</taxon>
        <taxon>Cinchona</taxon>
    </lineage>
</organism>
<evidence type="ECO:0000313" key="2">
    <source>
        <dbReference type="Proteomes" id="UP001630127"/>
    </source>
</evidence>
<dbReference type="EMBL" id="JBJUIK010000015">
    <property type="protein sequence ID" value="KAL3502669.1"/>
    <property type="molecule type" value="Genomic_DNA"/>
</dbReference>
<dbReference type="Proteomes" id="UP001630127">
    <property type="component" value="Unassembled WGS sequence"/>
</dbReference>
<keyword evidence="2" id="KW-1185">Reference proteome</keyword>
<protein>
    <submittedName>
        <fullName evidence="1">Uncharacterized protein</fullName>
    </submittedName>
</protein>
<name>A0ABD2Y9L6_9GENT</name>
<comment type="caution">
    <text evidence="1">The sequence shown here is derived from an EMBL/GenBank/DDBJ whole genome shotgun (WGS) entry which is preliminary data.</text>
</comment>
<sequence>MVITRSCPNLKEFRAVCVFDPRYIGFVGDEPLVSVSVNFPNSRADPEFEGFTPEDTRITVTALIEFFSGLPLLEELALDVCNNVRESSPALETLKLKCPKLGQFHGISMPVESKWMELHFVKGLSLCQLGMLGT</sequence>
<accession>A0ABD2Y9L6</accession>
<dbReference type="Gene3D" id="3.80.10.10">
    <property type="entry name" value="Ribonuclease Inhibitor"/>
    <property type="match status" value="1"/>
</dbReference>
<dbReference type="AlphaFoldDB" id="A0ABD2Y9L6"/>
<evidence type="ECO:0000313" key="1">
    <source>
        <dbReference type="EMBL" id="KAL3502669.1"/>
    </source>
</evidence>
<reference evidence="1 2" key="1">
    <citation type="submission" date="2024-11" db="EMBL/GenBank/DDBJ databases">
        <title>A near-complete genome assembly of Cinchona calisaya.</title>
        <authorList>
            <person name="Lian D.C."/>
            <person name="Zhao X.W."/>
            <person name="Wei L."/>
        </authorList>
    </citation>
    <scope>NUCLEOTIDE SEQUENCE [LARGE SCALE GENOMIC DNA]</scope>
    <source>
        <tissue evidence="1">Nenye</tissue>
    </source>
</reference>
<gene>
    <name evidence="1" type="ORF">ACH5RR_037118</name>
</gene>
<dbReference type="InterPro" id="IPR032675">
    <property type="entry name" value="LRR_dom_sf"/>
</dbReference>